<accession>A0ABM5V5N0</accession>
<feature type="binding site" evidence="7">
    <location>
        <position position="163"/>
    </location>
    <ligand>
        <name>Fe cation</name>
        <dbReference type="ChEBI" id="CHEBI:24875"/>
    </ligand>
</feature>
<feature type="binding site" evidence="7">
    <location>
        <position position="98"/>
    </location>
    <ligand>
        <name>Fe cation</name>
        <dbReference type="ChEBI" id="CHEBI:24875"/>
    </ligand>
</feature>
<reference evidence="10" key="1">
    <citation type="journal article" date="2015" name="Genome Announc.">
        <title>Complete Genome Sequence of Herbaspirillum hiltneri N3 (DSM 17495), Isolated from Surface-Sterilized Wheat Roots.</title>
        <authorList>
            <person name="Guizelini D."/>
            <person name="Saizaki P.M."/>
            <person name="Coimbra N.A."/>
            <person name="Weiss V.A."/>
            <person name="Faoro H."/>
            <person name="Sfeir M.Z."/>
            <person name="Baura V.A."/>
            <person name="Monteiro R.A."/>
            <person name="Chubatsu L.S."/>
            <person name="Souza E.M."/>
            <person name="Cruz L.M."/>
            <person name="Pedrosa F.O."/>
            <person name="Raittz R.T."/>
            <person name="Marchaukoski J.N."/>
            <person name="Steffens M.B."/>
        </authorList>
    </citation>
    <scope>NUCLEOTIDE SEQUENCE [LARGE SCALE GENOMIC DNA]</scope>
    <source>
        <strain evidence="10">N3</strain>
    </source>
</reference>
<comment type="cofactor">
    <cofactor evidence="1 7">
        <name>L-ascorbate</name>
        <dbReference type="ChEBI" id="CHEBI:38290"/>
    </cofactor>
</comment>
<evidence type="ECO:0000259" key="8">
    <source>
        <dbReference type="PROSITE" id="PS51471"/>
    </source>
</evidence>
<keyword evidence="4 7" id="KW-0223">Dioxygenase</keyword>
<keyword evidence="2 7" id="KW-0479">Metal-binding</keyword>
<evidence type="ECO:0000256" key="7">
    <source>
        <dbReference type="HAMAP-Rule" id="MF_00657"/>
    </source>
</evidence>
<dbReference type="Gene3D" id="4.10.860.20">
    <property type="entry name" value="Rabenosyn, Rab binding domain"/>
    <property type="match status" value="1"/>
</dbReference>
<dbReference type="Proteomes" id="UP000063429">
    <property type="component" value="Chromosome"/>
</dbReference>
<evidence type="ECO:0000256" key="6">
    <source>
        <dbReference type="ARBA" id="ARBA00023004"/>
    </source>
</evidence>
<evidence type="ECO:0000256" key="3">
    <source>
        <dbReference type="ARBA" id="ARBA00022896"/>
    </source>
</evidence>
<dbReference type="PANTHER" id="PTHR41536">
    <property type="entry name" value="PKHD-TYPE HYDROXYLASE YBIX"/>
    <property type="match status" value="1"/>
</dbReference>
<dbReference type="InterPro" id="IPR044862">
    <property type="entry name" value="Pro_4_hyd_alph_FE2OG_OXY"/>
</dbReference>
<sequence>MLLHIPQILNPEQVALIRKQLDAADWTDGRATVGSQGARMKRNRQLSEHSAAGTELAHTVLAALAIHPTFFAAALPARTMPPLFNRYEGGEQYGVHIDGAVRNVAGATPGAGYQLRTDVSSTLFLSEPGDYDGGELVVHDTYGAHEVKLPAGDLILYPSTSRHEVTAVTRGCRISAFFWTQSMIRDDQRRGMLYELDQAIHALRRRHGDSDETVVLTGHYHNLLRLWAET</sequence>
<keyword evidence="6 7" id="KW-0408">Iron</keyword>
<organism evidence="9 10">
    <name type="scientific">Herbaspirillum hiltneri N3</name>
    <dbReference type="NCBI Taxonomy" id="1262470"/>
    <lineage>
        <taxon>Bacteria</taxon>
        <taxon>Pseudomonadati</taxon>
        <taxon>Pseudomonadota</taxon>
        <taxon>Betaproteobacteria</taxon>
        <taxon>Burkholderiales</taxon>
        <taxon>Oxalobacteraceae</taxon>
        <taxon>Herbaspirillum</taxon>
    </lineage>
</organism>
<name>A0ABM5V5N0_9BURK</name>
<comment type="cofactor">
    <cofactor evidence="7">
        <name>Fe(2+)</name>
        <dbReference type="ChEBI" id="CHEBI:29033"/>
    </cofactor>
    <text evidence="7">Binds 1 Fe(2+) ion per subunit.</text>
</comment>
<evidence type="ECO:0000256" key="5">
    <source>
        <dbReference type="ARBA" id="ARBA00023002"/>
    </source>
</evidence>
<dbReference type="Pfam" id="PF18331">
    <property type="entry name" value="PKHD_C"/>
    <property type="match status" value="1"/>
</dbReference>
<dbReference type="InterPro" id="IPR041097">
    <property type="entry name" value="PKHD_C"/>
</dbReference>
<dbReference type="PROSITE" id="PS51471">
    <property type="entry name" value="FE2OG_OXY"/>
    <property type="match status" value="1"/>
</dbReference>
<dbReference type="PANTHER" id="PTHR41536:SF1">
    <property type="entry name" value="PKHD-TYPE HYDROXYLASE YBIX"/>
    <property type="match status" value="1"/>
</dbReference>
<feature type="domain" description="Fe2OG dioxygenase" evidence="8">
    <location>
        <begin position="78"/>
        <end position="182"/>
    </location>
</feature>
<keyword evidence="10" id="KW-1185">Reference proteome</keyword>
<dbReference type="InterPro" id="IPR005123">
    <property type="entry name" value="Oxoglu/Fe-dep_dioxygenase_dom"/>
</dbReference>
<feature type="binding site" evidence="7">
    <location>
        <position position="173"/>
    </location>
    <ligand>
        <name>2-oxoglutarate</name>
        <dbReference type="ChEBI" id="CHEBI:16810"/>
    </ligand>
</feature>
<proteinExistence type="inferred from homology"/>
<keyword evidence="5 7" id="KW-0560">Oxidoreductase</keyword>
<dbReference type="NCBIfam" id="NF003974">
    <property type="entry name" value="PRK05467.1-3"/>
    <property type="match status" value="1"/>
</dbReference>
<evidence type="ECO:0000256" key="1">
    <source>
        <dbReference type="ARBA" id="ARBA00001961"/>
    </source>
</evidence>
<feature type="binding site" evidence="7">
    <location>
        <position position="96"/>
    </location>
    <ligand>
        <name>Fe cation</name>
        <dbReference type="ChEBI" id="CHEBI:24875"/>
    </ligand>
</feature>
<dbReference type="EMBL" id="CP011409">
    <property type="protein sequence ID" value="AKZ64961.1"/>
    <property type="molecule type" value="Genomic_DNA"/>
</dbReference>
<evidence type="ECO:0000313" key="9">
    <source>
        <dbReference type="EMBL" id="AKZ64961.1"/>
    </source>
</evidence>
<evidence type="ECO:0000256" key="4">
    <source>
        <dbReference type="ARBA" id="ARBA00022964"/>
    </source>
</evidence>
<dbReference type="NCBIfam" id="NF003975">
    <property type="entry name" value="PRK05467.1-4"/>
    <property type="match status" value="1"/>
</dbReference>
<dbReference type="HAMAP" id="MF_00657">
    <property type="entry name" value="Hydroxyl_YbiX"/>
    <property type="match status" value="1"/>
</dbReference>
<dbReference type="InterPro" id="IPR023550">
    <property type="entry name" value="PKHD_hydroxylase"/>
</dbReference>
<evidence type="ECO:0000256" key="2">
    <source>
        <dbReference type="ARBA" id="ARBA00022723"/>
    </source>
</evidence>
<keyword evidence="3 7" id="KW-0847">Vitamin C</keyword>
<dbReference type="RefSeq" id="WP_053200903.1">
    <property type="nucleotide sequence ID" value="NZ_CP011409.1"/>
</dbReference>
<dbReference type="InterPro" id="IPR006620">
    <property type="entry name" value="Pro_4_hyd_alph"/>
</dbReference>
<dbReference type="SMART" id="SM00702">
    <property type="entry name" value="P4Hc"/>
    <property type="match status" value="1"/>
</dbReference>
<dbReference type="Gene3D" id="2.60.120.620">
    <property type="entry name" value="q2cbj1_9rhob like domain"/>
    <property type="match status" value="1"/>
</dbReference>
<protein>
    <submittedName>
        <fullName evidence="9">Fe(II)-dependent oxygenase</fullName>
    </submittedName>
</protein>
<dbReference type="Pfam" id="PF13640">
    <property type="entry name" value="2OG-FeII_Oxy_3"/>
    <property type="match status" value="1"/>
</dbReference>
<gene>
    <name evidence="9" type="ORF">F506_21930</name>
</gene>
<evidence type="ECO:0000313" key="10">
    <source>
        <dbReference type="Proteomes" id="UP000063429"/>
    </source>
</evidence>